<dbReference type="EMBL" id="HE573027">
    <property type="protein sequence ID" value="CCC53757.1"/>
    <property type="molecule type" value="Genomic_DNA"/>
</dbReference>
<accession>G0UD47</accession>
<gene>
    <name evidence="1" type="ORF">TVY486_1112410</name>
</gene>
<sequence length="102" mass="11063">MVLGAIGRALVTETLSSSFHLGFEFQAPRSTTRLAWGVSSRCGGAASPCRRKLSDLHAWRAPQTPSTHRGLHHVPGRACLPSEAPEDYTELRLLTAASYGFK</sequence>
<name>G0UD47_TRYVY</name>
<reference evidence="1" key="1">
    <citation type="journal article" date="2012" name="Proc. Natl. Acad. Sci. U.S.A.">
        <title>Antigenic diversity is generated by distinct evolutionary mechanisms in African trypanosome species.</title>
        <authorList>
            <person name="Jackson A.P."/>
            <person name="Berry A."/>
            <person name="Aslett M."/>
            <person name="Allison H.C."/>
            <person name="Burton P."/>
            <person name="Vavrova-Anderson J."/>
            <person name="Brown R."/>
            <person name="Browne H."/>
            <person name="Corton N."/>
            <person name="Hauser H."/>
            <person name="Gamble J."/>
            <person name="Gilderthorp R."/>
            <person name="Marcello L."/>
            <person name="McQuillan J."/>
            <person name="Otto T.D."/>
            <person name="Quail M.A."/>
            <person name="Sanders M.J."/>
            <person name="van Tonder A."/>
            <person name="Ginger M.L."/>
            <person name="Field M.C."/>
            <person name="Barry J.D."/>
            <person name="Hertz-Fowler C."/>
            <person name="Berriman M."/>
        </authorList>
    </citation>
    <scope>NUCLEOTIDE SEQUENCE</scope>
    <source>
        <strain evidence="1">Y486</strain>
    </source>
</reference>
<organism evidence="1">
    <name type="scientific">Trypanosoma vivax (strain Y486)</name>
    <dbReference type="NCBI Taxonomy" id="1055687"/>
    <lineage>
        <taxon>Eukaryota</taxon>
        <taxon>Discoba</taxon>
        <taxon>Euglenozoa</taxon>
        <taxon>Kinetoplastea</taxon>
        <taxon>Metakinetoplastina</taxon>
        <taxon>Trypanosomatida</taxon>
        <taxon>Trypanosomatidae</taxon>
        <taxon>Trypanosoma</taxon>
        <taxon>Duttonella</taxon>
    </lineage>
</organism>
<evidence type="ECO:0000313" key="1">
    <source>
        <dbReference type="EMBL" id="CCC53757.1"/>
    </source>
</evidence>
<proteinExistence type="predicted"/>
<dbReference type="AlphaFoldDB" id="G0UD47"/>
<protein>
    <submittedName>
        <fullName evidence="1">Uncharacterized protein</fullName>
    </submittedName>
</protein>
<dbReference type="VEuPathDB" id="TriTrypDB:TvY486_1112410"/>